<organism evidence="1">
    <name type="scientific">hydrothermal vent metagenome</name>
    <dbReference type="NCBI Taxonomy" id="652676"/>
    <lineage>
        <taxon>unclassified sequences</taxon>
        <taxon>metagenomes</taxon>
        <taxon>ecological metagenomes</taxon>
    </lineage>
</organism>
<sequence length="39" mass="4196">MPYVIELEATINDIVQNGCGIFATGGRSSPRGSCRIRGR</sequence>
<gene>
    <name evidence="1" type="ORF">MNBD_GAMMA13-1712</name>
</gene>
<name>A0A3B0ZG08_9ZZZZ</name>
<reference evidence="1" key="1">
    <citation type="submission" date="2018-06" db="EMBL/GenBank/DDBJ databases">
        <authorList>
            <person name="Zhirakovskaya E."/>
        </authorList>
    </citation>
    <scope>NUCLEOTIDE SEQUENCE</scope>
</reference>
<accession>A0A3B0ZG08</accession>
<dbReference type="EMBL" id="UOFK01000218">
    <property type="protein sequence ID" value="VAW80294.1"/>
    <property type="molecule type" value="Genomic_DNA"/>
</dbReference>
<evidence type="ECO:0000313" key="1">
    <source>
        <dbReference type="EMBL" id="VAW80294.1"/>
    </source>
</evidence>
<proteinExistence type="predicted"/>
<dbReference type="AlphaFoldDB" id="A0A3B0ZG08"/>
<protein>
    <submittedName>
        <fullName evidence="1">Uncharacterized protein</fullName>
    </submittedName>
</protein>